<dbReference type="InterPro" id="IPR036884">
    <property type="entry name" value="2Fe-2S-bd_dom_sf"/>
</dbReference>
<dbReference type="Gene3D" id="1.10.150.120">
    <property type="entry name" value="[2Fe-2S]-binding domain"/>
    <property type="match status" value="1"/>
</dbReference>
<dbReference type="InterPro" id="IPR036010">
    <property type="entry name" value="2Fe-2S_ferredoxin-like_sf"/>
</dbReference>
<evidence type="ECO:0000256" key="3">
    <source>
        <dbReference type="ARBA" id="ARBA00023002"/>
    </source>
</evidence>
<dbReference type="InterPro" id="IPR051452">
    <property type="entry name" value="Diverse_Oxidoreductases"/>
</dbReference>
<dbReference type="AlphaFoldDB" id="A0A381Z635"/>
<proteinExistence type="predicted"/>
<dbReference type="SUPFAM" id="SSF47741">
    <property type="entry name" value="CO dehydrogenase ISP C-domain like"/>
    <property type="match status" value="1"/>
</dbReference>
<protein>
    <recommendedName>
        <fullName evidence="6">2Fe-2S ferredoxin-type domain-containing protein</fullName>
    </recommendedName>
</protein>
<dbReference type="GO" id="GO:0046872">
    <property type="term" value="F:metal ion binding"/>
    <property type="evidence" value="ECO:0007669"/>
    <property type="project" value="UniProtKB-KW"/>
</dbReference>
<dbReference type="FunFam" id="1.10.150.120:FF:000003">
    <property type="entry name" value="Carbon monoxide dehydrogenase, small subunit"/>
    <property type="match status" value="1"/>
</dbReference>
<dbReference type="Gene3D" id="3.10.20.30">
    <property type="match status" value="1"/>
</dbReference>
<dbReference type="GO" id="GO:0016491">
    <property type="term" value="F:oxidoreductase activity"/>
    <property type="evidence" value="ECO:0007669"/>
    <property type="project" value="UniProtKB-KW"/>
</dbReference>
<sequence length="139" mass="14556">VLVHDTLLAVLRDKLSLIGAKRGCNQGICGTCTVLKDGSPVRACLSLAINSTDCEITTIEGLATPESLSPLQSALARSGGVQCGFCTSGMLLSAHALLKDNPEPSEDDIRVGLSGNLCRCTGYKKIVEAVLEAAREIQK</sequence>
<dbReference type="InterPro" id="IPR012675">
    <property type="entry name" value="Beta-grasp_dom_sf"/>
</dbReference>
<dbReference type="PANTHER" id="PTHR44379">
    <property type="entry name" value="OXIDOREDUCTASE WITH IRON-SULFUR SUBUNIT"/>
    <property type="match status" value="1"/>
</dbReference>
<organism evidence="7">
    <name type="scientific">marine metagenome</name>
    <dbReference type="NCBI Taxonomy" id="408172"/>
    <lineage>
        <taxon>unclassified sequences</taxon>
        <taxon>metagenomes</taxon>
        <taxon>ecological metagenomes</taxon>
    </lineage>
</organism>
<feature type="domain" description="2Fe-2S ferredoxin-type" evidence="6">
    <location>
        <begin position="1"/>
        <end position="62"/>
    </location>
</feature>
<reference evidence="7" key="1">
    <citation type="submission" date="2018-05" db="EMBL/GenBank/DDBJ databases">
        <authorList>
            <person name="Lanie J.A."/>
            <person name="Ng W.-L."/>
            <person name="Kazmierczak K.M."/>
            <person name="Andrzejewski T.M."/>
            <person name="Davidsen T.M."/>
            <person name="Wayne K.J."/>
            <person name="Tettelin H."/>
            <person name="Glass J.I."/>
            <person name="Rusch D."/>
            <person name="Podicherti R."/>
            <person name="Tsui H.-C.T."/>
            <person name="Winkler M.E."/>
        </authorList>
    </citation>
    <scope>NUCLEOTIDE SEQUENCE</scope>
</reference>
<keyword evidence="5" id="KW-0411">Iron-sulfur</keyword>
<accession>A0A381Z635</accession>
<dbReference type="InterPro" id="IPR002888">
    <property type="entry name" value="2Fe-2S-bd"/>
</dbReference>
<dbReference type="EMBL" id="UINC01020062">
    <property type="protein sequence ID" value="SVA84614.1"/>
    <property type="molecule type" value="Genomic_DNA"/>
</dbReference>
<dbReference type="SUPFAM" id="SSF54292">
    <property type="entry name" value="2Fe-2S ferredoxin-like"/>
    <property type="match status" value="1"/>
</dbReference>
<dbReference type="PROSITE" id="PS00197">
    <property type="entry name" value="2FE2S_FER_1"/>
    <property type="match status" value="1"/>
</dbReference>
<dbReference type="Pfam" id="PF01799">
    <property type="entry name" value="Fer2_2"/>
    <property type="match status" value="1"/>
</dbReference>
<keyword evidence="3" id="KW-0560">Oxidoreductase</keyword>
<evidence type="ECO:0000256" key="4">
    <source>
        <dbReference type="ARBA" id="ARBA00023004"/>
    </source>
</evidence>
<feature type="non-terminal residue" evidence="7">
    <location>
        <position position="1"/>
    </location>
</feature>
<dbReference type="InterPro" id="IPR006058">
    <property type="entry name" value="2Fe2S_fd_BS"/>
</dbReference>
<keyword evidence="2" id="KW-0479">Metal-binding</keyword>
<dbReference type="InterPro" id="IPR001041">
    <property type="entry name" value="2Fe-2S_ferredoxin-type"/>
</dbReference>
<evidence type="ECO:0000256" key="5">
    <source>
        <dbReference type="ARBA" id="ARBA00023014"/>
    </source>
</evidence>
<dbReference type="PANTHER" id="PTHR44379:SF8">
    <property type="entry name" value="XANTHINE DEHYDROGENASE IRON-SULFUR-BINDING SUBUNIT XDHC-RELATED"/>
    <property type="match status" value="1"/>
</dbReference>
<keyword evidence="4" id="KW-0408">Iron</keyword>
<name>A0A381Z635_9ZZZZ</name>
<evidence type="ECO:0000256" key="1">
    <source>
        <dbReference type="ARBA" id="ARBA00022714"/>
    </source>
</evidence>
<evidence type="ECO:0000313" key="7">
    <source>
        <dbReference type="EMBL" id="SVA84614.1"/>
    </source>
</evidence>
<evidence type="ECO:0000256" key="2">
    <source>
        <dbReference type="ARBA" id="ARBA00022723"/>
    </source>
</evidence>
<gene>
    <name evidence="7" type="ORF">METZ01_LOCUS137468</name>
</gene>
<evidence type="ECO:0000259" key="6">
    <source>
        <dbReference type="PROSITE" id="PS51085"/>
    </source>
</evidence>
<keyword evidence="1" id="KW-0001">2Fe-2S</keyword>
<dbReference type="PROSITE" id="PS51085">
    <property type="entry name" value="2FE2S_FER_2"/>
    <property type="match status" value="1"/>
</dbReference>
<dbReference type="GO" id="GO:0051537">
    <property type="term" value="F:2 iron, 2 sulfur cluster binding"/>
    <property type="evidence" value="ECO:0007669"/>
    <property type="project" value="UniProtKB-KW"/>
</dbReference>
<dbReference type="Pfam" id="PF00111">
    <property type="entry name" value="Fer2"/>
    <property type="match status" value="1"/>
</dbReference>